<evidence type="ECO:0000256" key="3">
    <source>
        <dbReference type="SAM" id="SignalP"/>
    </source>
</evidence>
<dbReference type="Proteomes" id="UP000327044">
    <property type="component" value="Unassembled WGS sequence"/>
</dbReference>
<keyword evidence="2" id="KW-0472">Membrane</keyword>
<dbReference type="PANTHER" id="PTHR14684:SF2">
    <property type="entry name" value="THIOREDOXIN DOMAIN-CONTAINING PROTEIN 15"/>
    <property type="match status" value="1"/>
</dbReference>
<dbReference type="InterPro" id="IPR036249">
    <property type="entry name" value="Thioredoxin-like_sf"/>
</dbReference>
<dbReference type="FunCoup" id="A0A5N4A7I9">
    <property type="interactions" value="8"/>
</dbReference>
<dbReference type="SUPFAM" id="SSF52833">
    <property type="entry name" value="Thioredoxin-like"/>
    <property type="match status" value="1"/>
</dbReference>
<feature type="signal peptide" evidence="3">
    <location>
        <begin position="1"/>
        <end position="17"/>
    </location>
</feature>
<evidence type="ECO:0000313" key="5">
    <source>
        <dbReference type="EMBL" id="KAB0793291.1"/>
    </source>
</evidence>
<name>A0A5N4A7I9_PHOPY</name>
<evidence type="ECO:0000313" key="6">
    <source>
        <dbReference type="Proteomes" id="UP000327044"/>
    </source>
</evidence>
<feature type="region of interest" description="Disordered" evidence="1">
    <location>
        <begin position="27"/>
        <end position="51"/>
    </location>
</feature>
<dbReference type="InterPro" id="IPR042418">
    <property type="entry name" value="TXNDC15"/>
</dbReference>
<organism evidence="5 6">
    <name type="scientific">Photinus pyralis</name>
    <name type="common">Common eastern firefly</name>
    <name type="synonym">Lampyris pyralis</name>
    <dbReference type="NCBI Taxonomy" id="7054"/>
    <lineage>
        <taxon>Eukaryota</taxon>
        <taxon>Metazoa</taxon>
        <taxon>Ecdysozoa</taxon>
        <taxon>Arthropoda</taxon>
        <taxon>Hexapoda</taxon>
        <taxon>Insecta</taxon>
        <taxon>Pterygota</taxon>
        <taxon>Neoptera</taxon>
        <taxon>Endopterygota</taxon>
        <taxon>Coleoptera</taxon>
        <taxon>Polyphaga</taxon>
        <taxon>Elateriformia</taxon>
        <taxon>Elateroidea</taxon>
        <taxon>Lampyridae</taxon>
        <taxon>Lampyrinae</taxon>
        <taxon>Photinus</taxon>
    </lineage>
</organism>
<proteinExistence type="predicted"/>
<evidence type="ECO:0000256" key="1">
    <source>
        <dbReference type="SAM" id="MobiDB-lite"/>
    </source>
</evidence>
<reference evidence="5 6" key="1">
    <citation type="journal article" date="2018" name="Elife">
        <title>Firefly genomes illuminate parallel origins of bioluminescence in beetles.</title>
        <authorList>
            <person name="Fallon T.R."/>
            <person name="Lower S.E."/>
            <person name="Chang C.H."/>
            <person name="Bessho-Uehara M."/>
            <person name="Martin G.J."/>
            <person name="Bewick A.J."/>
            <person name="Behringer M."/>
            <person name="Debat H.J."/>
            <person name="Wong I."/>
            <person name="Day J.C."/>
            <person name="Suvorov A."/>
            <person name="Silva C.J."/>
            <person name="Stanger-Hall K.F."/>
            <person name="Hall D.W."/>
            <person name="Schmitz R.J."/>
            <person name="Nelson D.R."/>
            <person name="Lewis S.M."/>
            <person name="Shigenobu S."/>
            <person name="Bybee S.M."/>
            <person name="Larracuente A.M."/>
            <person name="Oba Y."/>
            <person name="Weng J.K."/>
        </authorList>
    </citation>
    <scope>NUCLEOTIDE SEQUENCE [LARGE SCALE GENOMIC DNA]</scope>
    <source>
        <strain evidence="5">1611_PpyrPB1</strain>
        <tissue evidence="5">Whole body</tissue>
    </source>
</reference>
<keyword evidence="2" id="KW-0812">Transmembrane</keyword>
<gene>
    <name evidence="5" type="ORF">PPYR_12911</name>
</gene>
<comment type="caution">
    <text evidence="5">The sequence shown here is derived from an EMBL/GenBank/DDBJ whole genome shotgun (WGS) entry which is preliminary data.</text>
</comment>
<dbReference type="GO" id="GO:0060271">
    <property type="term" value="P:cilium assembly"/>
    <property type="evidence" value="ECO:0007669"/>
    <property type="project" value="TreeGrafter"/>
</dbReference>
<feature type="domain" description="Thioredoxin" evidence="4">
    <location>
        <begin position="36"/>
        <end position="183"/>
    </location>
</feature>
<dbReference type="InParanoid" id="A0A5N4A7I9"/>
<dbReference type="Gene3D" id="3.40.30.10">
    <property type="entry name" value="Glutaredoxin"/>
    <property type="match status" value="1"/>
</dbReference>
<evidence type="ECO:0000256" key="2">
    <source>
        <dbReference type="SAM" id="Phobius"/>
    </source>
</evidence>
<feature type="transmembrane region" description="Helical" evidence="2">
    <location>
        <begin position="211"/>
        <end position="228"/>
    </location>
</feature>
<keyword evidence="6" id="KW-1185">Reference proteome</keyword>
<keyword evidence="3" id="KW-0732">Signal</keyword>
<dbReference type="PROSITE" id="PS51352">
    <property type="entry name" value="THIOREDOXIN_2"/>
    <property type="match status" value="1"/>
</dbReference>
<keyword evidence="2" id="KW-1133">Transmembrane helix</keyword>
<feature type="compositionally biased region" description="Polar residues" evidence="1">
    <location>
        <begin position="33"/>
        <end position="51"/>
    </location>
</feature>
<accession>A0A5N4A7I9</accession>
<sequence>MHISLLFLSLLFTISRSEVNETVESSVDLESPDVNTTPALQTPPVNSSTASNESTVKFVSCLPHVGTAQVHLVNDTELIKYLSTNPNITSKETPANCIVVLFYSKYCPFSSMAAPHFNALPRAFPTFKMVAINAIWYNIFNAQNGIVGVPSLLLFHNGKLVAKFNESEYTLELFSRFIAKHTGVHAEDKSFVTSADFGGPVSSIPTREDDMLLLLSWVFIVLCAAYYFSKSKYWTWIVETVQNTWRESEAQALHEHAD</sequence>
<evidence type="ECO:0000259" key="4">
    <source>
        <dbReference type="PROSITE" id="PS51352"/>
    </source>
</evidence>
<dbReference type="GO" id="GO:0005929">
    <property type="term" value="C:cilium"/>
    <property type="evidence" value="ECO:0007669"/>
    <property type="project" value="TreeGrafter"/>
</dbReference>
<dbReference type="Pfam" id="PF00085">
    <property type="entry name" value="Thioredoxin"/>
    <property type="match status" value="1"/>
</dbReference>
<feature type="chain" id="PRO_5024382393" description="Thioredoxin domain-containing protein" evidence="3">
    <location>
        <begin position="18"/>
        <end position="258"/>
    </location>
</feature>
<protein>
    <recommendedName>
        <fullName evidence="4">Thioredoxin domain-containing protein</fullName>
    </recommendedName>
</protein>
<dbReference type="EMBL" id="VVIM01000009">
    <property type="protein sequence ID" value="KAB0793291.1"/>
    <property type="molecule type" value="Genomic_DNA"/>
</dbReference>
<dbReference type="InterPro" id="IPR013766">
    <property type="entry name" value="Thioredoxin_domain"/>
</dbReference>
<dbReference type="PANTHER" id="PTHR14684">
    <property type="entry name" value="THIOREDOXIN DOMAIN-CONTAINING PROTEIN 15"/>
    <property type="match status" value="1"/>
</dbReference>
<dbReference type="AlphaFoldDB" id="A0A5N4A7I9"/>